<dbReference type="AlphaFoldDB" id="A0A124FMS2"/>
<evidence type="ECO:0000256" key="3">
    <source>
        <dbReference type="ARBA" id="ARBA00022989"/>
    </source>
</evidence>
<organism evidence="6 7">
    <name type="scientific">Anaerolinea thermophila</name>
    <dbReference type="NCBI Taxonomy" id="167964"/>
    <lineage>
        <taxon>Bacteria</taxon>
        <taxon>Bacillati</taxon>
        <taxon>Chloroflexota</taxon>
        <taxon>Anaerolineae</taxon>
        <taxon>Anaerolineales</taxon>
        <taxon>Anaerolineaceae</taxon>
        <taxon>Anaerolinea</taxon>
    </lineage>
</organism>
<dbReference type="EMBL" id="LGFU01000195">
    <property type="protein sequence ID" value="KUK45672.1"/>
    <property type="molecule type" value="Genomic_DNA"/>
</dbReference>
<evidence type="ECO:0000256" key="5">
    <source>
        <dbReference type="SAM" id="Phobius"/>
    </source>
</evidence>
<evidence type="ECO:0000313" key="6">
    <source>
        <dbReference type="EMBL" id="KUK45672.1"/>
    </source>
</evidence>
<keyword evidence="2 5" id="KW-0812">Transmembrane</keyword>
<sequence length="112" mass="12641">MTEEKIVDPNITSEDKTWALLSYIFTPIVPIILLLMDDKKNRPFLKAHYPQALAFGVIVYVLTFALSFLFIGFCIGLAGLVLSIIWGIKAYNGEYVEIPVITDFVKKQGWAN</sequence>
<name>A0A124FMS2_9CHLR</name>
<dbReference type="Proteomes" id="UP000064249">
    <property type="component" value="Unassembled WGS sequence"/>
</dbReference>
<evidence type="ECO:0000256" key="4">
    <source>
        <dbReference type="ARBA" id="ARBA00023136"/>
    </source>
</evidence>
<evidence type="ECO:0000256" key="1">
    <source>
        <dbReference type="ARBA" id="ARBA00004141"/>
    </source>
</evidence>
<reference evidence="6 7" key="1">
    <citation type="journal article" date="2015" name="MBio">
        <title>Genome-Resolved Metagenomic Analysis Reveals Roles for Candidate Phyla and Other Microbial Community Members in Biogeochemical Transformations in Oil Reservoirs.</title>
        <authorList>
            <person name="Hu P."/>
            <person name="Tom L."/>
            <person name="Singh A."/>
            <person name="Thomas B.C."/>
            <person name="Baker B.J."/>
            <person name="Piceno Y.M."/>
            <person name="Andersen G.L."/>
            <person name="Banfield J.F."/>
        </authorList>
    </citation>
    <scope>NUCLEOTIDE SEQUENCE [LARGE SCALE GENOMIC DNA]</scope>
    <source>
        <strain evidence="6">46_16</strain>
    </source>
</reference>
<gene>
    <name evidence="6" type="ORF">XD73_1457</name>
</gene>
<feature type="transmembrane region" description="Helical" evidence="5">
    <location>
        <begin position="18"/>
        <end position="36"/>
    </location>
</feature>
<evidence type="ECO:0000313" key="7">
    <source>
        <dbReference type="Proteomes" id="UP000064249"/>
    </source>
</evidence>
<comment type="subcellular location">
    <subcellularLocation>
        <location evidence="1">Membrane</location>
        <topology evidence="1">Multi-pass membrane protein</topology>
    </subcellularLocation>
</comment>
<proteinExistence type="predicted"/>
<dbReference type="Pfam" id="PF09685">
    <property type="entry name" value="MamF_MmsF"/>
    <property type="match status" value="1"/>
</dbReference>
<keyword evidence="3 5" id="KW-1133">Transmembrane helix</keyword>
<comment type="caution">
    <text evidence="6">The sequence shown here is derived from an EMBL/GenBank/DDBJ whole genome shotgun (WGS) entry which is preliminary data.</text>
</comment>
<dbReference type="InterPro" id="IPR019109">
    <property type="entry name" value="MamF_MmsF"/>
</dbReference>
<accession>A0A124FMS2</accession>
<protein>
    <submittedName>
        <fullName evidence="6">Putative membrane protein</fullName>
    </submittedName>
</protein>
<evidence type="ECO:0000256" key="2">
    <source>
        <dbReference type="ARBA" id="ARBA00022692"/>
    </source>
</evidence>
<keyword evidence="4 5" id="KW-0472">Membrane</keyword>
<feature type="transmembrane region" description="Helical" evidence="5">
    <location>
        <begin position="57"/>
        <end position="86"/>
    </location>
</feature>